<gene>
    <name evidence="2" type="ORF">CUNI_LOCUS2906</name>
</gene>
<feature type="region of interest" description="Disordered" evidence="1">
    <location>
        <begin position="61"/>
        <end position="91"/>
    </location>
</feature>
<comment type="caution">
    <text evidence="2">The sequence shown here is derived from an EMBL/GenBank/DDBJ whole genome shotgun (WGS) entry which is preliminary data.</text>
</comment>
<evidence type="ECO:0000256" key="1">
    <source>
        <dbReference type="SAM" id="MobiDB-lite"/>
    </source>
</evidence>
<dbReference type="AlphaFoldDB" id="A0A8S3YM24"/>
<dbReference type="Proteomes" id="UP000678393">
    <property type="component" value="Unassembled WGS sequence"/>
</dbReference>
<reference evidence="2" key="1">
    <citation type="submission" date="2021-04" db="EMBL/GenBank/DDBJ databases">
        <authorList>
            <consortium name="Molecular Ecology Group"/>
        </authorList>
    </citation>
    <scope>NUCLEOTIDE SEQUENCE</scope>
</reference>
<dbReference type="EMBL" id="CAJHNH020000390">
    <property type="protein sequence ID" value="CAG5117348.1"/>
    <property type="molecule type" value="Genomic_DNA"/>
</dbReference>
<keyword evidence="3" id="KW-1185">Reference proteome</keyword>
<evidence type="ECO:0000313" key="2">
    <source>
        <dbReference type="EMBL" id="CAG5117348.1"/>
    </source>
</evidence>
<organism evidence="2 3">
    <name type="scientific">Candidula unifasciata</name>
    <dbReference type="NCBI Taxonomy" id="100452"/>
    <lineage>
        <taxon>Eukaryota</taxon>
        <taxon>Metazoa</taxon>
        <taxon>Spiralia</taxon>
        <taxon>Lophotrochozoa</taxon>
        <taxon>Mollusca</taxon>
        <taxon>Gastropoda</taxon>
        <taxon>Heterobranchia</taxon>
        <taxon>Euthyneura</taxon>
        <taxon>Panpulmonata</taxon>
        <taxon>Eupulmonata</taxon>
        <taxon>Stylommatophora</taxon>
        <taxon>Helicina</taxon>
        <taxon>Helicoidea</taxon>
        <taxon>Geomitridae</taxon>
        <taxon>Candidula</taxon>
    </lineage>
</organism>
<evidence type="ECO:0000313" key="3">
    <source>
        <dbReference type="Proteomes" id="UP000678393"/>
    </source>
</evidence>
<accession>A0A8S3YM24</accession>
<proteinExistence type="predicted"/>
<sequence length="288" mass="32429">MEVVEQGGRVATESVAGWYRPKSNSQTGITSVCSFTPKDSGQRTHAMLNLARDLLQNVKHRTHSMQPARGSWPRNEDSSSASVLPRKSDHTVVNTDVTPQSEKNTDTAILAEVTNGSRVYAETTQPLLKSGSFLQHARKSLVTFMRRVRKYWTQDDVNEPVSEDQRRAVKSVELAKPEITKINPEEDNQEMTDKSDFPCNTLDCELQTEARKSDLQYISGGLQSRVKEHYKDMVVLGVTSNADSRRDKTKYHRQFTCSTFHYREDDASGINKCIIGILSRQVDCPGNC</sequence>
<protein>
    <submittedName>
        <fullName evidence="2">Uncharacterized protein</fullName>
    </submittedName>
</protein>
<name>A0A8S3YM24_9EUPU</name>